<evidence type="ECO:0000313" key="1">
    <source>
        <dbReference type="EMBL" id="EDM04511.1"/>
    </source>
</evidence>
<dbReference type="Proteomes" id="UP000234681">
    <property type="component" value="Chromosome 10"/>
</dbReference>
<dbReference type="EMBL" id="CH473948">
    <property type="protein sequence ID" value="EDM04511.1"/>
    <property type="molecule type" value="Genomic_DNA"/>
</dbReference>
<dbReference type="AlphaFoldDB" id="A6HEQ6"/>
<accession>A6HEQ6</accession>
<organism evidence="1 2">
    <name type="scientific">Rattus norvegicus</name>
    <name type="common">Rat</name>
    <dbReference type="NCBI Taxonomy" id="10116"/>
    <lineage>
        <taxon>Eukaryota</taxon>
        <taxon>Metazoa</taxon>
        <taxon>Chordata</taxon>
        <taxon>Craniata</taxon>
        <taxon>Vertebrata</taxon>
        <taxon>Euteleostomi</taxon>
        <taxon>Mammalia</taxon>
        <taxon>Eutheria</taxon>
        <taxon>Euarchontoglires</taxon>
        <taxon>Glires</taxon>
        <taxon>Rodentia</taxon>
        <taxon>Myomorpha</taxon>
        <taxon>Muroidea</taxon>
        <taxon>Muridae</taxon>
        <taxon>Murinae</taxon>
        <taxon>Rattus</taxon>
    </lineage>
</organism>
<sequence length="18" mass="1738">MLGIESGSSGRVGSALNC</sequence>
<name>A6HEQ6_RAT</name>
<reference evidence="1 2" key="1">
    <citation type="submission" date="2005-07" db="EMBL/GenBank/DDBJ databases">
        <authorList>
            <person name="Mural R.J."/>
            <person name="Li P.W."/>
            <person name="Adams M.D."/>
            <person name="Amanatides P.G."/>
            <person name="Baden-Tillson H."/>
            <person name="Barnstead M."/>
            <person name="Chin S.H."/>
            <person name="Dew I."/>
            <person name="Evans C.A."/>
            <person name="Ferriera S."/>
            <person name="Flanigan M."/>
            <person name="Fosler C."/>
            <person name="Glodek A."/>
            <person name="Gu Z."/>
            <person name="Holt R.A."/>
            <person name="Jennings D."/>
            <person name="Kraft C.L."/>
            <person name="Lu F."/>
            <person name="Nguyen T."/>
            <person name="Nusskern D.R."/>
            <person name="Pfannkoch C.M."/>
            <person name="Sitter C."/>
            <person name="Sutton G.G."/>
            <person name="Venter J.C."/>
            <person name="Wang Z."/>
            <person name="Woodage T."/>
            <person name="Zheng X.H."/>
            <person name="Zhong F."/>
        </authorList>
    </citation>
    <scope>NUCLEOTIDE SEQUENCE [LARGE SCALE GENOMIC DNA]</scope>
    <source>
        <strain>BN</strain>
        <strain evidence="2">Sprague-Dawley</strain>
    </source>
</reference>
<protein>
    <submittedName>
        <fullName evidence="1">RCG33137</fullName>
    </submittedName>
</protein>
<gene>
    <name evidence="1" type="ORF">rCG_33137</name>
</gene>
<evidence type="ECO:0000313" key="2">
    <source>
        <dbReference type="Proteomes" id="UP000234681"/>
    </source>
</evidence>
<proteinExistence type="predicted"/>